<feature type="transmembrane region" description="Helical" evidence="7">
    <location>
        <begin position="481"/>
        <end position="507"/>
    </location>
</feature>
<keyword evidence="6" id="KW-0325">Glycoprotein</keyword>
<dbReference type="InterPro" id="IPR000731">
    <property type="entry name" value="SSD"/>
</dbReference>
<dbReference type="EMBL" id="CP092883">
    <property type="protein sequence ID" value="UYV82525.1"/>
    <property type="molecule type" value="Genomic_DNA"/>
</dbReference>
<name>A0ABY6LMS3_9ARAC</name>
<evidence type="ECO:0000256" key="2">
    <source>
        <dbReference type="ARBA" id="ARBA00005585"/>
    </source>
</evidence>
<evidence type="ECO:0000256" key="6">
    <source>
        <dbReference type="ARBA" id="ARBA00023180"/>
    </source>
</evidence>
<dbReference type="PROSITE" id="PS50156">
    <property type="entry name" value="SSD"/>
    <property type="match status" value="1"/>
</dbReference>
<evidence type="ECO:0000256" key="3">
    <source>
        <dbReference type="ARBA" id="ARBA00022692"/>
    </source>
</evidence>
<organism evidence="9 10">
    <name type="scientific">Cordylochernes scorpioides</name>
    <dbReference type="NCBI Taxonomy" id="51811"/>
    <lineage>
        <taxon>Eukaryota</taxon>
        <taxon>Metazoa</taxon>
        <taxon>Ecdysozoa</taxon>
        <taxon>Arthropoda</taxon>
        <taxon>Chelicerata</taxon>
        <taxon>Arachnida</taxon>
        <taxon>Pseudoscorpiones</taxon>
        <taxon>Cheliferoidea</taxon>
        <taxon>Chernetidae</taxon>
        <taxon>Cordylochernes</taxon>
    </lineage>
</organism>
<evidence type="ECO:0000256" key="7">
    <source>
        <dbReference type="SAM" id="Phobius"/>
    </source>
</evidence>
<accession>A0ABY6LMS3</accession>
<comment type="subcellular location">
    <subcellularLocation>
        <location evidence="1">Membrane</location>
        <topology evidence="1">Multi-pass membrane protein</topology>
    </subcellularLocation>
</comment>
<evidence type="ECO:0000256" key="5">
    <source>
        <dbReference type="ARBA" id="ARBA00023136"/>
    </source>
</evidence>
<feature type="transmembrane region" description="Helical" evidence="7">
    <location>
        <begin position="555"/>
        <end position="578"/>
    </location>
</feature>
<evidence type="ECO:0000256" key="1">
    <source>
        <dbReference type="ARBA" id="ARBA00004141"/>
    </source>
</evidence>
<dbReference type="InterPro" id="IPR003392">
    <property type="entry name" value="PTHD_SSD"/>
</dbReference>
<comment type="similarity">
    <text evidence="2">Belongs to the patched family.</text>
</comment>
<keyword evidence="10" id="KW-1185">Reference proteome</keyword>
<feature type="transmembrane region" description="Helical" evidence="7">
    <location>
        <begin position="219"/>
        <end position="240"/>
    </location>
</feature>
<sequence>METKRCSSCVPGLRALTGYYQPGQLSPGIGLDDTFVLLSAWRRTSRDKSVEERLCETYRHAGVSITITSLTNLTSFLVGSVTPFRAANILCAYMAVAIIFTYIYQITFFGGWMYYCGLAEEKNLHSLFFIRSQPKSLSTAPNMEYKRYSSCIPGSGALTGYYQPGQLNPEHRGLMYQLLLTGGRDSKNPYNEEDNKDHQGMVFFRDQVGEFLSKPRAKICIILVFFVYLTIAIYGCFQFQEGLEMYQIFGQNSYAHEFAKKEQEYFYEYLYRGQVMIYETLDYSDPAVQDRLENFMLALEANPRLGEGPVNESWLRYFKMFLNDKRTAFFTRQYNLTKKEDFIACLRNVFFKYPPAKRFMKDVVFNDNYTDIIATRYVFQAIDLHNTIDAKNLLASMWETIDESGYKAVVYHPMFLLVNTYIMVMPFTLQAIGITAVIMMIITFFFIPNITVAVWVAFSILSIECGVIGYMTLWGVNLNPTSLICLIICIGFSVDNSAHIAYAYVSSKDKNSNEKMKSALYFVGIPIIQACSSTLIGVLVIPFTPSYNFHVFFKTITLVMIFAGSHSLLLLPVLLSIFDKMFNKEQPTFGNNTHGAQDKLLTRYLPVEKKNTNSLIPNNNNS</sequence>
<keyword evidence="5 7" id="KW-0472">Membrane</keyword>
<feature type="transmembrane region" description="Helical" evidence="7">
    <location>
        <begin position="519"/>
        <end position="543"/>
    </location>
</feature>
<reference evidence="9 10" key="1">
    <citation type="submission" date="2022-01" db="EMBL/GenBank/DDBJ databases">
        <title>A chromosomal length assembly of Cordylochernes scorpioides.</title>
        <authorList>
            <person name="Zeh D."/>
            <person name="Zeh J."/>
        </authorList>
    </citation>
    <scope>NUCLEOTIDE SEQUENCE [LARGE SCALE GENOMIC DNA]</scope>
    <source>
        <strain evidence="9">IN4F17</strain>
        <tissue evidence="9">Whole Body</tissue>
    </source>
</reference>
<feature type="domain" description="SSD" evidence="8">
    <location>
        <begin position="29"/>
        <end position="115"/>
    </location>
</feature>
<evidence type="ECO:0000313" key="9">
    <source>
        <dbReference type="EMBL" id="UYV82525.1"/>
    </source>
</evidence>
<protein>
    <submittedName>
        <fullName evidence="9">Daf-6</fullName>
    </submittedName>
</protein>
<dbReference type="InterPro" id="IPR051697">
    <property type="entry name" value="Patched_domain-protein"/>
</dbReference>
<keyword evidence="3 7" id="KW-0812">Transmembrane</keyword>
<dbReference type="PANTHER" id="PTHR10796">
    <property type="entry name" value="PATCHED-RELATED"/>
    <property type="match status" value="1"/>
</dbReference>
<evidence type="ECO:0000259" key="8">
    <source>
        <dbReference type="PROSITE" id="PS50156"/>
    </source>
</evidence>
<keyword evidence="4 7" id="KW-1133">Transmembrane helix</keyword>
<dbReference type="Gene3D" id="1.20.1640.10">
    <property type="entry name" value="Multidrug efflux transporter AcrB transmembrane domain"/>
    <property type="match status" value="2"/>
</dbReference>
<dbReference type="Pfam" id="PF02460">
    <property type="entry name" value="Patched"/>
    <property type="match status" value="1"/>
</dbReference>
<evidence type="ECO:0000313" key="10">
    <source>
        <dbReference type="Proteomes" id="UP001235939"/>
    </source>
</evidence>
<gene>
    <name evidence="9" type="ORF">LAZ67_21002691</name>
</gene>
<feature type="transmembrane region" description="Helical" evidence="7">
    <location>
        <begin position="86"/>
        <end position="104"/>
    </location>
</feature>
<dbReference type="PANTHER" id="PTHR10796:SF92">
    <property type="entry name" value="PATCHED-RELATED, ISOFORM A"/>
    <property type="match status" value="1"/>
</dbReference>
<feature type="transmembrane region" description="Helical" evidence="7">
    <location>
        <begin position="454"/>
        <end position="475"/>
    </location>
</feature>
<dbReference type="Proteomes" id="UP001235939">
    <property type="component" value="Chromosome 21"/>
</dbReference>
<dbReference type="SUPFAM" id="SSF82866">
    <property type="entry name" value="Multidrug efflux transporter AcrB transmembrane domain"/>
    <property type="match status" value="2"/>
</dbReference>
<feature type="transmembrane region" description="Helical" evidence="7">
    <location>
        <begin position="421"/>
        <end position="447"/>
    </location>
</feature>
<evidence type="ECO:0000256" key="4">
    <source>
        <dbReference type="ARBA" id="ARBA00022989"/>
    </source>
</evidence>
<proteinExistence type="inferred from homology"/>